<organism evidence="1">
    <name type="scientific">Cucumis melo</name>
    <name type="common">Muskmelon</name>
    <dbReference type="NCBI Taxonomy" id="3656"/>
    <lineage>
        <taxon>Eukaryota</taxon>
        <taxon>Viridiplantae</taxon>
        <taxon>Streptophyta</taxon>
        <taxon>Embryophyta</taxon>
        <taxon>Tracheophyta</taxon>
        <taxon>Spermatophyta</taxon>
        <taxon>Magnoliopsida</taxon>
        <taxon>eudicotyledons</taxon>
        <taxon>Gunneridae</taxon>
        <taxon>Pentapetalae</taxon>
        <taxon>rosids</taxon>
        <taxon>fabids</taxon>
        <taxon>Cucurbitales</taxon>
        <taxon>Cucurbitaceae</taxon>
        <taxon>Benincaseae</taxon>
        <taxon>Cucumis</taxon>
    </lineage>
</organism>
<sequence>MVPAKKQSEMSAEYKGKEKENCNTSRTACFISFSSSSPICISTSRKEPRLQSLKPADFFENFTSKTQHQILQE</sequence>
<dbReference type="Gramene" id="MELO3C035214.2.1">
    <property type="protein sequence ID" value="MELO3C035214.2.1"/>
    <property type="gene ID" value="MELO3C035214.2"/>
</dbReference>
<accession>A0A9I9EM18</accession>
<dbReference type="AlphaFoldDB" id="A0A9I9EM18"/>
<protein>
    <submittedName>
        <fullName evidence="1">Uncharacterized protein</fullName>
    </submittedName>
</protein>
<evidence type="ECO:0000313" key="1">
    <source>
        <dbReference type="EnsemblPlants" id="MELO3C035214.2.1"/>
    </source>
</evidence>
<reference evidence="1" key="1">
    <citation type="submission" date="2023-03" db="UniProtKB">
        <authorList>
            <consortium name="EnsemblPlants"/>
        </authorList>
    </citation>
    <scope>IDENTIFICATION</scope>
</reference>
<proteinExistence type="predicted"/>
<name>A0A9I9EM18_CUCME</name>
<dbReference type="EnsemblPlants" id="MELO3C035214.2.1">
    <property type="protein sequence ID" value="MELO3C035214.2.1"/>
    <property type="gene ID" value="MELO3C035214.2"/>
</dbReference>